<gene>
    <name evidence="3" type="ORF">EDD34_3236</name>
</gene>
<dbReference type="Gene3D" id="3.40.50.1820">
    <property type="entry name" value="alpha/beta hydrolase"/>
    <property type="match status" value="1"/>
</dbReference>
<comment type="caution">
    <text evidence="3">The sequence shown here is derived from an EMBL/GenBank/DDBJ whole genome shotgun (WGS) entry which is preliminary data.</text>
</comment>
<protein>
    <submittedName>
        <fullName evidence="3">Alpha/beta hydrolase family protein</fullName>
    </submittedName>
</protein>
<dbReference type="Pfam" id="PF12697">
    <property type="entry name" value="Abhydrolase_6"/>
    <property type="match status" value="1"/>
</dbReference>
<evidence type="ECO:0000313" key="3">
    <source>
        <dbReference type="EMBL" id="RPF22569.1"/>
    </source>
</evidence>
<dbReference type="PANTHER" id="PTHR43798:SF33">
    <property type="entry name" value="HYDROLASE, PUTATIVE (AFU_ORTHOLOGUE AFUA_2G14860)-RELATED"/>
    <property type="match status" value="1"/>
</dbReference>
<dbReference type="EMBL" id="RKQZ01000001">
    <property type="protein sequence ID" value="RPF22569.1"/>
    <property type="molecule type" value="Genomic_DNA"/>
</dbReference>
<dbReference type="Proteomes" id="UP000280501">
    <property type="component" value="Unassembled WGS sequence"/>
</dbReference>
<dbReference type="PANTHER" id="PTHR43798">
    <property type="entry name" value="MONOACYLGLYCEROL LIPASE"/>
    <property type="match status" value="1"/>
</dbReference>
<evidence type="ECO:0000313" key="4">
    <source>
        <dbReference type="Proteomes" id="UP000280501"/>
    </source>
</evidence>
<evidence type="ECO:0000256" key="1">
    <source>
        <dbReference type="SAM" id="MobiDB-lite"/>
    </source>
</evidence>
<sequence length="356" mass="37138">MTAQEDTATHPASPDRASTHTYETTDVPVDGGMLRVGVWDPIRQDPVAVPTVLAIHGITASHRAWAAVAEALPGVRVVAPDLRGRGRSNGLPGPYGMARHADDVAAVVRALGEAPASSASEAGAVPADRGAGGPVTVVGHSMGGFVGVVLAHRHPDLVGRLLLVDGGLPLQPVPGLPADATADDIVAALLGPALERLSRVFESRQAYRDFWRTHPAFAEWTPTIEQYVDYDLDEIATPRGTDGHAADGAAFRPATTAEAVAGDSADMYTGDAFPAALDALVTGELGDVTMLRAPRGLMDEPGGMYPEPFAAEWSTRAPTLTIETVADVNHYTILMSPPGVAAVRRDILHDINLGGS</sequence>
<dbReference type="GO" id="GO:0016020">
    <property type="term" value="C:membrane"/>
    <property type="evidence" value="ECO:0007669"/>
    <property type="project" value="TreeGrafter"/>
</dbReference>
<name>A0A3N4YNE1_9MICO</name>
<keyword evidence="3" id="KW-0378">Hydrolase</keyword>
<dbReference type="InterPro" id="IPR029058">
    <property type="entry name" value="AB_hydrolase_fold"/>
</dbReference>
<dbReference type="InterPro" id="IPR000073">
    <property type="entry name" value="AB_hydrolase_1"/>
</dbReference>
<proteinExistence type="predicted"/>
<dbReference type="AlphaFoldDB" id="A0A3N4YNE1"/>
<keyword evidence="4" id="KW-1185">Reference proteome</keyword>
<dbReference type="OrthoDB" id="63962at2"/>
<evidence type="ECO:0000259" key="2">
    <source>
        <dbReference type="Pfam" id="PF12697"/>
    </source>
</evidence>
<accession>A0A3N4YNE1</accession>
<dbReference type="RefSeq" id="WP_123815467.1">
    <property type="nucleotide sequence ID" value="NZ_RKQZ01000001.1"/>
</dbReference>
<feature type="domain" description="AB hydrolase-1" evidence="2">
    <location>
        <begin position="52"/>
        <end position="342"/>
    </location>
</feature>
<dbReference type="GO" id="GO:0016787">
    <property type="term" value="F:hydrolase activity"/>
    <property type="evidence" value="ECO:0007669"/>
    <property type="project" value="UniProtKB-KW"/>
</dbReference>
<dbReference type="SUPFAM" id="SSF53474">
    <property type="entry name" value="alpha/beta-Hydrolases"/>
    <property type="match status" value="1"/>
</dbReference>
<reference evidence="3 4" key="1">
    <citation type="submission" date="2018-11" db="EMBL/GenBank/DDBJ databases">
        <title>Sequencing the genomes of 1000 actinobacteria strains.</title>
        <authorList>
            <person name="Klenk H.-P."/>
        </authorList>
    </citation>
    <scope>NUCLEOTIDE SEQUENCE [LARGE SCALE GENOMIC DNA]</scope>
    <source>
        <strain evidence="3 4">DSM 15700</strain>
    </source>
</reference>
<feature type="region of interest" description="Disordered" evidence="1">
    <location>
        <begin position="1"/>
        <end position="26"/>
    </location>
</feature>
<dbReference type="InterPro" id="IPR050266">
    <property type="entry name" value="AB_hydrolase_sf"/>
</dbReference>
<organism evidence="3 4">
    <name type="scientific">Myceligenerans xiligouense</name>
    <dbReference type="NCBI Taxonomy" id="253184"/>
    <lineage>
        <taxon>Bacteria</taxon>
        <taxon>Bacillati</taxon>
        <taxon>Actinomycetota</taxon>
        <taxon>Actinomycetes</taxon>
        <taxon>Micrococcales</taxon>
        <taxon>Promicromonosporaceae</taxon>
        <taxon>Myceligenerans</taxon>
    </lineage>
</organism>